<proteinExistence type="predicted"/>
<dbReference type="Proteomes" id="UP000799755">
    <property type="component" value="Unassembled WGS sequence"/>
</dbReference>
<sequence>TPLCSASNNGHLEVVKLLLKKGADVAGANKVGCKPLYPASNNGHLEVVRLLLENGADVARANKNGWTP</sequence>
<protein>
    <submittedName>
        <fullName evidence="1">Ankyrin</fullName>
    </submittedName>
</protein>
<accession>A0ACB6QSY0</accession>
<feature type="non-terminal residue" evidence="1">
    <location>
        <position position="1"/>
    </location>
</feature>
<comment type="caution">
    <text evidence="1">The sequence shown here is derived from an EMBL/GenBank/DDBJ whole genome shotgun (WGS) entry which is preliminary data.</text>
</comment>
<evidence type="ECO:0000313" key="1">
    <source>
        <dbReference type="EMBL" id="KAF2469630.1"/>
    </source>
</evidence>
<dbReference type="EMBL" id="MU003511">
    <property type="protein sequence ID" value="KAF2469630.1"/>
    <property type="molecule type" value="Genomic_DNA"/>
</dbReference>
<feature type="non-terminal residue" evidence="1">
    <location>
        <position position="68"/>
    </location>
</feature>
<organism evidence="1 2">
    <name type="scientific">Lindgomyces ingoldianus</name>
    <dbReference type="NCBI Taxonomy" id="673940"/>
    <lineage>
        <taxon>Eukaryota</taxon>
        <taxon>Fungi</taxon>
        <taxon>Dikarya</taxon>
        <taxon>Ascomycota</taxon>
        <taxon>Pezizomycotina</taxon>
        <taxon>Dothideomycetes</taxon>
        <taxon>Pleosporomycetidae</taxon>
        <taxon>Pleosporales</taxon>
        <taxon>Lindgomycetaceae</taxon>
        <taxon>Lindgomyces</taxon>
    </lineage>
</organism>
<keyword evidence="2" id="KW-1185">Reference proteome</keyword>
<name>A0ACB6QSY0_9PLEO</name>
<gene>
    <name evidence="1" type="ORF">BDR25DRAFT_204351</name>
</gene>
<reference evidence="1" key="1">
    <citation type="journal article" date="2020" name="Stud. Mycol.">
        <title>101 Dothideomycetes genomes: a test case for predicting lifestyles and emergence of pathogens.</title>
        <authorList>
            <person name="Haridas S."/>
            <person name="Albert R."/>
            <person name="Binder M."/>
            <person name="Bloem J."/>
            <person name="Labutti K."/>
            <person name="Salamov A."/>
            <person name="Andreopoulos B."/>
            <person name="Baker S."/>
            <person name="Barry K."/>
            <person name="Bills G."/>
            <person name="Bluhm B."/>
            <person name="Cannon C."/>
            <person name="Castanera R."/>
            <person name="Culley D."/>
            <person name="Daum C."/>
            <person name="Ezra D."/>
            <person name="Gonzalez J."/>
            <person name="Henrissat B."/>
            <person name="Kuo A."/>
            <person name="Liang C."/>
            <person name="Lipzen A."/>
            <person name="Lutzoni F."/>
            <person name="Magnuson J."/>
            <person name="Mondo S."/>
            <person name="Nolan M."/>
            <person name="Ohm R."/>
            <person name="Pangilinan J."/>
            <person name="Park H.-J."/>
            <person name="Ramirez L."/>
            <person name="Alfaro M."/>
            <person name="Sun H."/>
            <person name="Tritt A."/>
            <person name="Yoshinaga Y."/>
            <person name="Zwiers L.-H."/>
            <person name="Turgeon B."/>
            <person name="Goodwin S."/>
            <person name="Spatafora J."/>
            <person name="Crous P."/>
            <person name="Grigoriev I."/>
        </authorList>
    </citation>
    <scope>NUCLEOTIDE SEQUENCE</scope>
    <source>
        <strain evidence="1">ATCC 200398</strain>
    </source>
</reference>
<evidence type="ECO:0000313" key="2">
    <source>
        <dbReference type="Proteomes" id="UP000799755"/>
    </source>
</evidence>